<evidence type="ECO:0000256" key="3">
    <source>
        <dbReference type="ARBA" id="ARBA00022481"/>
    </source>
</evidence>
<dbReference type="SUPFAM" id="SSF81698">
    <property type="entry name" value="FF domain"/>
    <property type="match status" value="5"/>
</dbReference>
<dbReference type="GO" id="GO:0003723">
    <property type="term" value="F:RNA binding"/>
    <property type="evidence" value="ECO:0007669"/>
    <property type="project" value="TreeGrafter"/>
</dbReference>
<dbReference type="FunFam" id="1.10.10.440:FF:000011">
    <property type="entry name" value="pre-mRNA-processing factor 40 homolog A isoform X1"/>
    <property type="match status" value="1"/>
</dbReference>
<feature type="domain" description="FF" evidence="20">
    <location>
        <begin position="238"/>
        <end position="292"/>
    </location>
</feature>
<dbReference type="FunFam" id="1.10.10.440:FF:000009">
    <property type="entry name" value="pre-mRNA-processing factor 40 homolog A isoform X1"/>
    <property type="match status" value="1"/>
</dbReference>
<feature type="coiled-coil region" evidence="17">
    <location>
        <begin position="566"/>
        <end position="598"/>
    </location>
</feature>
<evidence type="ECO:0000256" key="11">
    <source>
        <dbReference type="ARBA" id="ARBA00023242"/>
    </source>
</evidence>
<name>A0A7N6FF73_ANATE</name>
<feature type="domain" description="WW" evidence="19">
    <location>
        <begin position="81"/>
        <end position="109"/>
    </location>
</feature>
<evidence type="ECO:0000256" key="1">
    <source>
        <dbReference type="ARBA" id="ARBA00004109"/>
    </source>
</evidence>
<dbReference type="InterPro" id="IPR001202">
    <property type="entry name" value="WW_dom"/>
</dbReference>
<dbReference type="PANTHER" id="PTHR11864">
    <property type="entry name" value="PRE-MRNA-PROCESSING PROTEIN PRP40"/>
    <property type="match status" value="1"/>
</dbReference>
<keyword evidence="8" id="KW-0832">Ubl conjugation</keyword>
<dbReference type="SMART" id="SM00441">
    <property type="entry name" value="FF"/>
    <property type="match status" value="4"/>
</dbReference>
<dbReference type="Gene3D" id="1.10.10.440">
    <property type="entry name" value="FF domain"/>
    <property type="match status" value="5"/>
</dbReference>
<feature type="domain" description="FF" evidence="20">
    <location>
        <begin position="372"/>
        <end position="432"/>
    </location>
</feature>
<evidence type="ECO:0000313" key="21">
    <source>
        <dbReference type="Ensembl" id="ENSATEP00000057099.1"/>
    </source>
</evidence>
<dbReference type="FunFam" id="2.20.70.10:FF:000102">
    <property type="entry name" value="Pre-mRNA-processing factor 40 homolog B"/>
    <property type="match status" value="1"/>
</dbReference>
<dbReference type="GO" id="GO:0071004">
    <property type="term" value="C:U2-type prespliceosome"/>
    <property type="evidence" value="ECO:0007669"/>
    <property type="project" value="TreeGrafter"/>
</dbReference>
<dbReference type="FunFam" id="1.10.10.440:FF:000002">
    <property type="entry name" value="pre-mRNA-processing factor 40 homolog A isoform X1"/>
    <property type="match status" value="1"/>
</dbReference>
<feature type="compositionally biased region" description="Basic and acidic residues" evidence="18">
    <location>
        <begin position="671"/>
        <end position="702"/>
    </location>
</feature>
<organism evidence="21 22">
    <name type="scientific">Anabas testudineus</name>
    <name type="common">Climbing perch</name>
    <name type="synonym">Anthias testudineus</name>
    <dbReference type="NCBI Taxonomy" id="64144"/>
    <lineage>
        <taxon>Eukaryota</taxon>
        <taxon>Metazoa</taxon>
        <taxon>Chordata</taxon>
        <taxon>Craniata</taxon>
        <taxon>Vertebrata</taxon>
        <taxon>Euteleostomi</taxon>
        <taxon>Actinopterygii</taxon>
        <taxon>Neopterygii</taxon>
        <taxon>Teleostei</taxon>
        <taxon>Neoteleostei</taxon>
        <taxon>Acanthomorphata</taxon>
        <taxon>Anabantaria</taxon>
        <taxon>Anabantiformes</taxon>
        <taxon>Anabantoidei</taxon>
        <taxon>Anabantidae</taxon>
        <taxon>Anabas</taxon>
    </lineage>
</organism>
<dbReference type="AlphaFoldDB" id="A0A7N6FF73"/>
<feature type="region of interest" description="Disordered" evidence="18">
    <location>
        <begin position="669"/>
        <end position="742"/>
    </location>
</feature>
<evidence type="ECO:0000256" key="18">
    <source>
        <dbReference type="SAM" id="MobiDB-lite"/>
    </source>
</evidence>
<dbReference type="InterPro" id="IPR036020">
    <property type="entry name" value="WW_dom_sf"/>
</dbReference>
<dbReference type="Proteomes" id="UP000265040">
    <property type="component" value="Chromosome 21"/>
</dbReference>
<dbReference type="PANTHER" id="PTHR11864:SF0">
    <property type="entry name" value="PRP40 PRE-MRNA PROCESSING FACTOR 40 HOMOLOG A (YEAST)"/>
    <property type="match status" value="1"/>
</dbReference>
<dbReference type="GO" id="GO:0016363">
    <property type="term" value="C:nuclear matrix"/>
    <property type="evidence" value="ECO:0007669"/>
    <property type="project" value="UniProtKB-SubCell"/>
</dbReference>
<evidence type="ECO:0000256" key="12">
    <source>
        <dbReference type="ARBA" id="ARBA00057440"/>
    </source>
</evidence>
<evidence type="ECO:0000256" key="2">
    <source>
        <dbReference type="ARBA" id="ARBA00004324"/>
    </source>
</evidence>
<feature type="coiled-coil region" evidence="17">
    <location>
        <begin position="423"/>
        <end position="455"/>
    </location>
</feature>
<evidence type="ECO:0000256" key="6">
    <source>
        <dbReference type="ARBA" id="ARBA00022664"/>
    </source>
</evidence>
<comment type="subcellular location">
    <subcellularLocation>
        <location evidence="1">Nucleus matrix</location>
    </subcellularLocation>
    <subcellularLocation>
        <location evidence="2">Nucleus speckle</location>
    </subcellularLocation>
</comment>
<comment type="similarity">
    <text evidence="13">Belongs to the PRPF40 family.</text>
</comment>
<dbReference type="CDD" id="cd00201">
    <property type="entry name" value="WW"/>
    <property type="match status" value="2"/>
</dbReference>
<reference evidence="21" key="1">
    <citation type="submission" date="2021-04" db="EMBL/GenBank/DDBJ databases">
        <authorList>
            <consortium name="Wellcome Sanger Institute Data Sharing"/>
        </authorList>
    </citation>
    <scope>NUCLEOTIDE SEQUENCE [LARGE SCALE GENOMIC DNA]</scope>
</reference>
<dbReference type="PROSITE" id="PS01159">
    <property type="entry name" value="WW_DOMAIN_1"/>
    <property type="match status" value="2"/>
</dbReference>
<evidence type="ECO:0000256" key="13">
    <source>
        <dbReference type="ARBA" id="ARBA00061317"/>
    </source>
</evidence>
<accession>A0A7N6FF73</accession>
<keyword evidence="6" id="KW-0507">mRNA processing</keyword>
<dbReference type="PROSITE" id="PS51676">
    <property type="entry name" value="FF"/>
    <property type="match status" value="5"/>
</dbReference>
<evidence type="ECO:0000256" key="15">
    <source>
        <dbReference type="ARBA" id="ARBA00078214"/>
    </source>
</evidence>
<evidence type="ECO:0000256" key="10">
    <source>
        <dbReference type="ARBA" id="ARBA00023187"/>
    </source>
</evidence>
<dbReference type="GeneTree" id="ENSGT00930000150980"/>
<proteinExistence type="inferred from homology"/>
<dbReference type="GO" id="GO:0016607">
    <property type="term" value="C:nuclear speck"/>
    <property type="evidence" value="ECO:0007669"/>
    <property type="project" value="UniProtKB-SubCell"/>
</dbReference>
<dbReference type="Pfam" id="PF01846">
    <property type="entry name" value="FF"/>
    <property type="match status" value="3"/>
</dbReference>
<evidence type="ECO:0000256" key="8">
    <source>
        <dbReference type="ARBA" id="ARBA00022843"/>
    </source>
</evidence>
<feature type="domain" description="WW" evidence="19">
    <location>
        <begin position="41"/>
        <end position="68"/>
    </location>
</feature>
<dbReference type="Ensembl" id="ENSATET00000072892.2">
    <property type="protein sequence ID" value="ENSATEP00000057099.1"/>
    <property type="gene ID" value="ENSATEG00000019682.3"/>
</dbReference>
<dbReference type="SUPFAM" id="SSF51045">
    <property type="entry name" value="WW domain"/>
    <property type="match status" value="2"/>
</dbReference>
<keyword evidence="3" id="KW-0488">Methylation</keyword>
<dbReference type="Pfam" id="PF25432">
    <property type="entry name" value="FF_PRPF40A"/>
    <property type="match status" value="1"/>
</dbReference>
<dbReference type="SMART" id="SM00456">
    <property type="entry name" value="WW"/>
    <property type="match status" value="2"/>
</dbReference>
<evidence type="ECO:0000256" key="16">
    <source>
        <dbReference type="ARBA" id="ARBA00080815"/>
    </source>
</evidence>
<evidence type="ECO:0000256" key="4">
    <source>
        <dbReference type="ARBA" id="ARBA00022499"/>
    </source>
</evidence>
<dbReference type="PROSITE" id="PS50020">
    <property type="entry name" value="WW_DOMAIN_2"/>
    <property type="match status" value="2"/>
</dbReference>
<feature type="domain" description="FF" evidence="20">
    <location>
        <begin position="587"/>
        <end position="644"/>
    </location>
</feature>
<gene>
    <name evidence="21" type="primary">PRPF40A</name>
</gene>
<evidence type="ECO:0000256" key="5">
    <source>
        <dbReference type="ARBA" id="ARBA00022553"/>
    </source>
</evidence>
<comment type="function">
    <text evidence="12">Binds to WASL/N-WASP and suppresses its translocation from the nucleus to the cytoplasm, thereby inhibiting its cytoplasmic function. Plays a role in the regulation of cell morphology and cytoskeletal organization. Required in the control of cell shape and migration. May play a role in cytokinesis. May be involved in pre-mRNA splicing.</text>
</comment>
<keyword evidence="9" id="KW-0007">Acetylation</keyword>
<sequence length="742" mass="85865">MPGMMPPMMPGMMMPPRMPAAAVQPTGPVNLLTTFSSKSLWTEHKSLDGKTYYYNTETKQSTWEKPDELKSPAEQMLSKCPWKEYKSDTGKPYYYNSQTKESRWTKPKELEDLEGKKLLSDDVIATVRKAVINISNTLSSWSDFRTVEATAPGTTTAPAVQADNTATMTTTTEAETATAVPEEHPSQVTVHHTAEVKTADAPVASLESSAATESTASAEVPKEERPELQKKTYKWNTKEEAKQAFKELLKEKGVSSNSSWEQAMKMIINDPRYSALPKLSEKKQAFNAYKVQTEKEEKEEARIKYKESKETFQRFLENHEKMTSTTRYKKAEQMFSELEVWSCVPERDRLEIYEDVLFYLAKKEKEQAKQLRKRNWEALKNILDNMANVTYRTTWSEAQQYLLDNPTFAEDEELQNMDKEDALICFEEHIRALEKEEEEEKQKTLLRERRRQRKNREAFQKFLDELHDHGQLHSMSAWMEMYPTLSSDIRFANMLGQPGSTPLDLFKFYVEDLKARYHDEKRIIKDILKDKGFLVEVNTGFDDFGSVISSDKRATTLDAGNIKLAFNSLLEKAEAREREREKEEARKMKRKEAAFKNMLKQATPPLEPEAAWEGVRERFLKEPAFEDVTLESERKRIFKDFMHVLEVQEGHSDCRNELNVSMMMMTINIKKGRERDGKREKDAEKDKENDKSRGKSRSDSKQKSPKRKAAKEEGGWDTSGSELSEGELEKRRRTLLEQLDAP</sequence>
<feature type="domain" description="FF" evidence="20">
    <location>
        <begin position="452"/>
        <end position="512"/>
    </location>
</feature>
<reference evidence="21" key="3">
    <citation type="submission" date="2025-09" db="UniProtKB">
        <authorList>
            <consortium name="Ensembl"/>
        </authorList>
    </citation>
    <scope>IDENTIFICATION</scope>
</reference>
<evidence type="ECO:0000259" key="19">
    <source>
        <dbReference type="PROSITE" id="PS50020"/>
    </source>
</evidence>
<keyword evidence="17" id="KW-0175">Coiled coil</keyword>
<reference evidence="21" key="2">
    <citation type="submission" date="2025-08" db="UniProtKB">
        <authorList>
            <consortium name="Ensembl"/>
        </authorList>
    </citation>
    <scope>IDENTIFICATION</scope>
</reference>
<keyword evidence="11" id="KW-0539">Nucleus</keyword>
<keyword evidence="4" id="KW-1017">Isopeptide bond</keyword>
<evidence type="ECO:0000313" key="22">
    <source>
        <dbReference type="Proteomes" id="UP000265040"/>
    </source>
</evidence>
<keyword evidence="10" id="KW-0508">mRNA splicing</keyword>
<keyword evidence="7" id="KW-0677">Repeat</keyword>
<protein>
    <recommendedName>
        <fullName evidence="14">Pre-mRNA-processing factor 40 homolog A</fullName>
    </recommendedName>
    <alternativeName>
        <fullName evidence="15">Formin-binding protein 11</fullName>
    </alternativeName>
    <alternativeName>
        <fullName evidence="16">Formin-binding protein 3</fullName>
    </alternativeName>
</protein>
<evidence type="ECO:0000256" key="7">
    <source>
        <dbReference type="ARBA" id="ARBA00022737"/>
    </source>
</evidence>
<keyword evidence="22" id="KW-1185">Reference proteome</keyword>
<dbReference type="GO" id="GO:0045292">
    <property type="term" value="P:mRNA cis splicing, via spliceosome"/>
    <property type="evidence" value="ECO:0007669"/>
    <property type="project" value="InterPro"/>
</dbReference>
<feature type="region of interest" description="Disordered" evidence="18">
    <location>
        <begin position="202"/>
        <end position="227"/>
    </location>
</feature>
<dbReference type="FunFam" id="1.10.10.440:FF:000003">
    <property type="entry name" value="Pre-mRNA processing factor 40 homolog A"/>
    <property type="match status" value="1"/>
</dbReference>
<evidence type="ECO:0000259" key="20">
    <source>
        <dbReference type="PROSITE" id="PS51676"/>
    </source>
</evidence>
<dbReference type="InterPro" id="IPR036517">
    <property type="entry name" value="FF_domain_sf"/>
</dbReference>
<evidence type="ECO:0000256" key="14">
    <source>
        <dbReference type="ARBA" id="ARBA00072041"/>
    </source>
</evidence>
<dbReference type="FunFam" id="1.10.10.440:FF:000012">
    <property type="entry name" value="pre-mRNA-processing factor 40 homolog A isoform X2"/>
    <property type="match status" value="1"/>
</dbReference>
<evidence type="ECO:0000256" key="17">
    <source>
        <dbReference type="SAM" id="Coils"/>
    </source>
</evidence>
<dbReference type="Pfam" id="PF00397">
    <property type="entry name" value="WW"/>
    <property type="match status" value="2"/>
</dbReference>
<feature type="domain" description="FF" evidence="20">
    <location>
        <begin position="305"/>
        <end position="359"/>
    </location>
</feature>
<dbReference type="InterPro" id="IPR039726">
    <property type="entry name" value="Prp40-like"/>
</dbReference>
<feature type="compositionally biased region" description="Low complexity" evidence="18">
    <location>
        <begin position="204"/>
        <end position="219"/>
    </location>
</feature>
<keyword evidence="5" id="KW-0597">Phosphoprotein</keyword>
<evidence type="ECO:0000256" key="9">
    <source>
        <dbReference type="ARBA" id="ARBA00022990"/>
    </source>
</evidence>
<dbReference type="Gene3D" id="2.20.70.10">
    <property type="match status" value="2"/>
</dbReference>
<dbReference type="InterPro" id="IPR002713">
    <property type="entry name" value="FF_domain"/>
</dbReference>
<dbReference type="GO" id="GO:0005685">
    <property type="term" value="C:U1 snRNP"/>
    <property type="evidence" value="ECO:0007669"/>
    <property type="project" value="TreeGrafter"/>
</dbReference>